<keyword evidence="4" id="KW-1185">Reference proteome</keyword>
<dbReference type="Proteomes" id="UP000515151">
    <property type="component" value="Chromosome 6"/>
</dbReference>
<dbReference type="OrthoDB" id="1918246at2759"/>
<dbReference type="InterPro" id="IPR058594">
    <property type="entry name" value="PB1-like_dom_pln"/>
</dbReference>
<dbReference type="RefSeq" id="XP_031402322.1">
    <property type="nucleotide sequence ID" value="XM_031546462.1"/>
</dbReference>
<feature type="domain" description="Transposase MuDR plant" evidence="2">
    <location>
        <begin position="292"/>
        <end position="345"/>
    </location>
</feature>
<protein>
    <submittedName>
        <fullName evidence="5">Uncharacterized protein LOC116211924</fullName>
    </submittedName>
</protein>
<reference evidence="4" key="1">
    <citation type="journal article" date="2020" name="Plant Biotechnol. J.">
        <title>The pomegranate (Punica granatum L.) draft genome dissects genetic divergence between soft- and hard-seeded cultivars.</title>
        <authorList>
            <person name="Luo X."/>
            <person name="Li H."/>
            <person name="Wu Z."/>
            <person name="Yao W."/>
            <person name="Zhao P."/>
            <person name="Cao D."/>
            <person name="Yu H."/>
            <person name="Li K."/>
            <person name="Poudel K."/>
            <person name="Zhao D."/>
            <person name="Zhang F."/>
            <person name="Xia X."/>
            <person name="Chen L."/>
            <person name="Wang Q."/>
            <person name="Jing D."/>
            <person name="Cao S."/>
        </authorList>
    </citation>
    <scope>NUCLEOTIDE SEQUENCE [LARGE SCALE GENOMIC DNA]</scope>
    <source>
        <strain evidence="4">cv. Tunisia</strain>
    </source>
</reference>
<evidence type="ECO:0000259" key="3">
    <source>
        <dbReference type="Pfam" id="PF26130"/>
    </source>
</evidence>
<dbReference type="PANTHER" id="PTHR31973">
    <property type="entry name" value="POLYPROTEIN, PUTATIVE-RELATED"/>
    <property type="match status" value="1"/>
</dbReference>
<evidence type="ECO:0000259" key="2">
    <source>
        <dbReference type="Pfam" id="PF03108"/>
    </source>
</evidence>
<evidence type="ECO:0000313" key="5">
    <source>
        <dbReference type="RefSeq" id="XP_031402322.1"/>
    </source>
</evidence>
<organism evidence="4 5">
    <name type="scientific">Punica granatum</name>
    <name type="common">Pomegranate</name>
    <dbReference type="NCBI Taxonomy" id="22663"/>
    <lineage>
        <taxon>Eukaryota</taxon>
        <taxon>Viridiplantae</taxon>
        <taxon>Streptophyta</taxon>
        <taxon>Embryophyta</taxon>
        <taxon>Tracheophyta</taxon>
        <taxon>Spermatophyta</taxon>
        <taxon>Magnoliopsida</taxon>
        <taxon>eudicotyledons</taxon>
        <taxon>Gunneridae</taxon>
        <taxon>Pentapetalae</taxon>
        <taxon>rosids</taxon>
        <taxon>malvids</taxon>
        <taxon>Myrtales</taxon>
        <taxon>Lythraceae</taxon>
        <taxon>Punica</taxon>
    </lineage>
</organism>
<proteinExistence type="predicted"/>
<evidence type="ECO:0000256" key="1">
    <source>
        <dbReference type="SAM" id="MobiDB-lite"/>
    </source>
</evidence>
<sequence>MDNMKYHGYILEIHHGGSFNEEGGEILYSGGEIMRWDIDPDKVSITHMVKELENMGYKGNVEVVLCRVHGKGLKEGLFEVYKDSSVIQLIGQLLEHKYCQLYVKHKIDPKSFQQPTATTEGGDEETASGRLRREGVDAIVDPGTEESEEDSSSGSESDIAYRDVAADLSEEDDPELEDIRCQVEVAKKKRAEKLKSLRLQKDLDTIIREARQDKQYNKGKGKEKGCAIVAIDAATEGYITDYPSSNEACSINSGESSYEFGDDEDTLREPRSYFRKSGTFPQYEPTCELPTFTVGQLFEDGKQFKDAICLAAVKTQRNIYFKKNCKEYIRVRCKETSCPWQIVAKFMKNLGAYQVRKFFDNHTCNITYKNSRVNSSWLAKHYMGTIRSLPSIKLNEFKKLVKEQLGVEVSRSQCRRAKEKVYDLVVGDSKGEYALM</sequence>
<name>A0A6P8DXR8_PUNGR</name>
<feature type="domain" description="PB1-like" evidence="3">
    <location>
        <begin position="11"/>
        <end position="105"/>
    </location>
</feature>
<evidence type="ECO:0000313" key="4">
    <source>
        <dbReference type="Proteomes" id="UP000515151"/>
    </source>
</evidence>
<dbReference type="AlphaFoldDB" id="A0A6P8DXR8"/>
<dbReference type="PANTHER" id="PTHR31973:SF187">
    <property type="entry name" value="MUTATOR TRANSPOSASE MUDRA PROTEIN"/>
    <property type="match status" value="1"/>
</dbReference>
<dbReference type="GeneID" id="116211924"/>
<dbReference type="Pfam" id="PF26130">
    <property type="entry name" value="PB1-like"/>
    <property type="match status" value="1"/>
</dbReference>
<dbReference type="InterPro" id="IPR004332">
    <property type="entry name" value="Transposase_MuDR"/>
</dbReference>
<gene>
    <name evidence="5" type="primary">LOC116211924</name>
</gene>
<feature type="region of interest" description="Disordered" evidence="1">
    <location>
        <begin position="112"/>
        <end position="159"/>
    </location>
</feature>
<accession>A0A6P8DXR8</accession>
<reference evidence="5" key="2">
    <citation type="submission" date="2025-08" db="UniProtKB">
        <authorList>
            <consortium name="RefSeq"/>
        </authorList>
    </citation>
    <scope>IDENTIFICATION</scope>
    <source>
        <tissue evidence="5">Leaf</tissue>
    </source>
</reference>
<dbReference type="Pfam" id="PF03108">
    <property type="entry name" value="DBD_Tnp_Mut"/>
    <property type="match status" value="1"/>
</dbReference>